<dbReference type="RefSeq" id="WP_203940135.1">
    <property type="nucleotide sequence ID" value="NZ_BAAAGJ010000023.1"/>
</dbReference>
<proteinExistence type="predicted"/>
<dbReference type="PANTHER" id="PTHR12526:SF510">
    <property type="entry name" value="D-INOSITOL 3-PHOSPHATE GLYCOSYLTRANSFERASE"/>
    <property type="match status" value="1"/>
</dbReference>
<reference evidence="4" key="1">
    <citation type="submission" date="2021-01" db="EMBL/GenBank/DDBJ databases">
        <title>Whole genome shotgun sequence of Spirilliplanes yamanashiensis NBRC 15828.</title>
        <authorList>
            <person name="Komaki H."/>
            <person name="Tamura T."/>
        </authorList>
    </citation>
    <scope>NUCLEOTIDE SEQUENCE</scope>
    <source>
        <strain evidence="4">NBRC 15828</strain>
    </source>
</reference>
<comment type="caution">
    <text evidence="4">The sequence shown here is derived from an EMBL/GenBank/DDBJ whole genome shotgun (WGS) entry which is preliminary data.</text>
</comment>
<keyword evidence="2" id="KW-0808">Transferase</keyword>
<dbReference type="PANTHER" id="PTHR12526">
    <property type="entry name" value="GLYCOSYLTRANSFERASE"/>
    <property type="match status" value="1"/>
</dbReference>
<evidence type="ECO:0000256" key="2">
    <source>
        <dbReference type="ARBA" id="ARBA00022679"/>
    </source>
</evidence>
<dbReference type="AlphaFoldDB" id="A0A8J3YBV1"/>
<dbReference type="InterPro" id="IPR028098">
    <property type="entry name" value="Glyco_trans_4-like_N"/>
</dbReference>
<dbReference type="EMBL" id="BOOY01000030">
    <property type="protein sequence ID" value="GIJ04907.1"/>
    <property type="molecule type" value="Genomic_DNA"/>
</dbReference>
<feature type="domain" description="Glycosyltransferase subfamily 4-like N-terminal" evidence="3">
    <location>
        <begin position="17"/>
        <end position="191"/>
    </location>
</feature>
<dbReference type="SUPFAM" id="SSF53756">
    <property type="entry name" value="UDP-Glycosyltransferase/glycogen phosphorylase"/>
    <property type="match status" value="1"/>
</dbReference>
<evidence type="ECO:0000313" key="4">
    <source>
        <dbReference type="EMBL" id="GIJ04907.1"/>
    </source>
</evidence>
<keyword evidence="5" id="KW-1185">Reference proteome</keyword>
<dbReference type="Pfam" id="PF13439">
    <property type="entry name" value="Glyco_transf_4"/>
    <property type="match status" value="1"/>
</dbReference>
<keyword evidence="1" id="KW-0328">Glycosyltransferase</keyword>
<name>A0A8J3YBV1_9ACTN</name>
<dbReference type="Pfam" id="PF13692">
    <property type="entry name" value="Glyco_trans_1_4"/>
    <property type="match status" value="1"/>
</dbReference>
<organism evidence="4 5">
    <name type="scientific">Spirilliplanes yamanashiensis</name>
    <dbReference type="NCBI Taxonomy" id="42233"/>
    <lineage>
        <taxon>Bacteria</taxon>
        <taxon>Bacillati</taxon>
        <taxon>Actinomycetota</taxon>
        <taxon>Actinomycetes</taxon>
        <taxon>Micromonosporales</taxon>
        <taxon>Micromonosporaceae</taxon>
        <taxon>Spirilliplanes</taxon>
    </lineage>
</organism>
<accession>A0A8J3YBV1</accession>
<protein>
    <recommendedName>
        <fullName evidence="3">Glycosyltransferase subfamily 4-like N-terminal domain-containing protein</fullName>
    </recommendedName>
</protein>
<evidence type="ECO:0000313" key="5">
    <source>
        <dbReference type="Proteomes" id="UP000652013"/>
    </source>
</evidence>
<sequence length="376" mass="39419">MTAPRIAVLVPTLESAGAERVARALAERFAASAHVTVVTFDPKLSRRELARAGALPWAGRVPAGCAHDHLPATGSGIPRLGVLAARFAALARRRRFDVVYSFLTYPNVVVAVARLLGRGRYVHVASEHALADNLRANGRGPRLLAGALPVVYRLPDHMVVVSDAARRSLRAAGVLPRPERAVTIPNPIDLAAVEALAAGESPGAGARGGDGPLVACFARLHPQKDHRTLLRALSLLPAPFRLLVVGDGPLRAELERHAAELGVADRTEFRAAVDNPYPLMRRADVLALTSREEGFGLVALEAAALGVPFVGTAVGGLADLCDRLGQPTVPPGDAEALAAAIARLAAARPAPVAPDRLRPYDLPAVADAYRALGAAR</sequence>
<evidence type="ECO:0000259" key="3">
    <source>
        <dbReference type="Pfam" id="PF13439"/>
    </source>
</evidence>
<dbReference type="CDD" id="cd03811">
    <property type="entry name" value="GT4_GT28_WabH-like"/>
    <property type="match status" value="1"/>
</dbReference>
<dbReference type="GO" id="GO:0016757">
    <property type="term" value="F:glycosyltransferase activity"/>
    <property type="evidence" value="ECO:0007669"/>
    <property type="project" value="UniProtKB-KW"/>
</dbReference>
<dbReference type="Gene3D" id="3.40.50.2000">
    <property type="entry name" value="Glycogen Phosphorylase B"/>
    <property type="match status" value="2"/>
</dbReference>
<evidence type="ECO:0000256" key="1">
    <source>
        <dbReference type="ARBA" id="ARBA00022676"/>
    </source>
</evidence>
<dbReference type="Proteomes" id="UP000652013">
    <property type="component" value="Unassembled WGS sequence"/>
</dbReference>
<gene>
    <name evidence="4" type="ORF">Sya03_42590</name>
</gene>